<dbReference type="OrthoDB" id="9810303at2"/>
<dbReference type="InterPro" id="IPR029044">
    <property type="entry name" value="Nucleotide-diphossugar_trans"/>
</dbReference>
<sequence>MPKTLVAIPVYNEQKYVEPVLSRVSAFANDVLVVDDGSSDETPTLLAKQPVDVIRHKTNLGYGRSIRDAFRWAQCYRYDWLITMDCDEQHEPSSLPDFYNAIEQDGADVLSGSRYLDPEVSGDPPPADRRAINTEVTRWVNERLGLQITDAFCGFKAYRVSALKSFTLDVDGYAIPLQFWVQSAAAGLRVTEVPIRLIYNDPTRSFGGPLDDPTTRLDHYREVFRDEIAKHPELVRASACSCVAG</sequence>
<gene>
    <name evidence="2" type="ORF">Pan265_09860</name>
</gene>
<dbReference type="Proteomes" id="UP000320386">
    <property type="component" value="Chromosome"/>
</dbReference>
<keyword evidence="3" id="KW-1185">Reference proteome</keyword>
<dbReference type="RefSeq" id="WP_145445270.1">
    <property type="nucleotide sequence ID" value="NZ_CP036280.1"/>
</dbReference>
<dbReference type="AlphaFoldDB" id="A0A518BVZ6"/>
<dbReference type="Gene3D" id="3.90.550.10">
    <property type="entry name" value="Spore Coat Polysaccharide Biosynthesis Protein SpsA, Chain A"/>
    <property type="match status" value="1"/>
</dbReference>
<dbReference type="EC" id="2.4.1.54" evidence="2"/>
<protein>
    <submittedName>
        <fullName evidence="2">Undecaprenyl-phosphate mannosyltransferase</fullName>
        <ecNumber evidence="2">2.4.1.54</ecNumber>
    </submittedName>
</protein>
<evidence type="ECO:0000259" key="1">
    <source>
        <dbReference type="Pfam" id="PF00535"/>
    </source>
</evidence>
<accession>A0A518BVZ6</accession>
<dbReference type="KEGG" id="mcad:Pan265_09860"/>
<keyword evidence="2" id="KW-0808">Transferase</keyword>
<dbReference type="Pfam" id="PF00535">
    <property type="entry name" value="Glycos_transf_2"/>
    <property type="match status" value="1"/>
</dbReference>
<keyword evidence="2" id="KW-0328">Glycosyltransferase</keyword>
<dbReference type="PANTHER" id="PTHR48090">
    <property type="entry name" value="UNDECAPRENYL-PHOSPHATE 4-DEOXY-4-FORMAMIDO-L-ARABINOSE TRANSFERASE-RELATED"/>
    <property type="match status" value="1"/>
</dbReference>
<name>A0A518BVZ6_9BACT</name>
<dbReference type="CDD" id="cd04179">
    <property type="entry name" value="DPM_DPG-synthase_like"/>
    <property type="match status" value="1"/>
</dbReference>
<dbReference type="InterPro" id="IPR050256">
    <property type="entry name" value="Glycosyltransferase_2"/>
</dbReference>
<feature type="domain" description="Glycosyltransferase 2-like" evidence="1">
    <location>
        <begin position="6"/>
        <end position="164"/>
    </location>
</feature>
<dbReference type="EMBL" id="CP036280">
    <property type="protein sequence ID" value="QDU71137.1"/>
    <property type="molecule type" value="Genomic_DNA"/>
</dbReference>
<proteinExistence type="predicted"/>
<reference evidence="2 3" key="1">
    <citation type="submission" date="2019-02" db="EMBL/GenBank/DDBJ databases">
        <title>Deep-cultivation of Planctomycetes and their phenomic and genomic characterization uncovers novel biology.</title>
        <authorList>
            <person name="Wiegand S."/>
            <person name="Jogler M."/>
            <person name="Boedeker C."/>
            <person name="Pinto D."/>
            <person name="Vollmers J."/>
            <person name="Rivas-Marin E."/>
            <person name="Kohn T."/>
            <person name="Peeters S.H."/>
            <person name="Heuer A."/>
            <person name="Rast P."/>
            <person name="Oberbeckmann S."/>
            <person name="Bunk B."/>
            <person name="Jeske O."/>
            <person name="Meyerdierks A."/>
            <person name="Storesund J.E."/>
            <person name="Kallscheuer N."/>
            <person name="Luecker S."/>
            <person name="Lage O.M."/>
            <person name="Pohl T."/>
            <person name="Merkel B.J."/>
            <person name="Hornburger P."/>
            <person name="Mueller R.-W."/>
            <person name="Bruemmer F."/>
            <person name="Labrenz M."/>
            <person name="Spormann A.M."/>
            <person name="Op den Camp H."/>
            <person name="Overmann J."/>
            <person name="Amann R."/>
            <person name="Jetten M.S.M."/>
            <person name="Mascher T."/>
            <person name="Medema M.H."/>
            <person name="Devos D.P."/>
            <person name="Kaster A.-K."/>
            <person name="Ovreas L."/>
            <person name="Rohde M."/>
            <person name="Galperin M.Y."/>
            <person name="Jogler C."/>
        </authorList>
    </citation>
    <scope>NUCLEOTIDE SEQUENCE [LARGE SCALE GENOMIC DNA]</scope>
    <source>
        <strain evidence="2 3">Pan265</strain>
    </source>
</reference>
<dbReference type="GO" id="GO:0047267">
    <property type="term" value="F:undecaprenyl-phosphate mannosyltransferase activity"/>
    <property type="evidence" value="ECO:0007669"/>
    <property type="project" value="UniProtKB-EC"/>
</dbReference>
<evidence type="ECO:0000313" key="3">
    <source>
        <dbReference type="Proteomes" id="UP000320386"/>
    </source>
</evidence>
<organism evidence="2 3">
    <name type="scientific">Mucisphaera calidilacus</name>
    <dbReference type="NCBI Taxonomy" id="2527982"/>
    <lineage>
        <taxon>Bacteria</taxon>
        <taxon>Pseudomonadati</taxon>
        <taxon>Planctomycetota</taxon>
        <taxon>Phycisphaerae</taxon>
        <taxon>Phycisphaerales</taxon>
        <taxon>Phycisphaeraceae</taxon>
        <taxon>Mucisphaera</taxon>
    </lineage>
</organism>
<dbReference type="SUPFAM" id="SSF53448">
    <property type="entry name" value="Nucleotide-diphospho-sugar transferases"/>
    <property type="match status" value="1"/>
</dbReference>
<dbReference type="InterPro" id="IPR001173">
    <property type="entry name" value="Glyco_trans_2-like"/>
</dbReference>
<evidence type="ECO:0000313" key="2">
    <source>
        <dbReference type="EMBL" id="QDU71137.1"/>
    </source>
</evidence>